<reference evidence="1 2" key="1">
    <citation type="journal article" date="2024" name="Nat. Commun.">
        <title>Phylogenomics reveals the evolutionary origins of lichenization in chlorophyte algae.</title>
        <authorList>
            <person name="Puginier C."/>
            <person name="Libourel C."/>
            <person name="Otte J."/>
            <person name="Skaloud P."/>
            <person name="Haon M."/>
            <person name="Grisel S."/>
            <person name="Petersen M."/>
            <person name="Berrin J.G."/>
            <person name="Delaux P.M."/>
            <person name="Dal Grande F."/>
            <person name="Keller J."/>
        </authorList>
    </citation>
    <scope>NUCLEOTIDE SEQUENCE [LARGE SCALE GENOMIC DNA]</scope>
    <source>
        <strain evidence="1 2">SAG 2145</strain>
    </source>
</reference>
<name>A0AAW1S2J4_9CHLO</name>
<keyword evidence="2" id="KW-1185">Reference proteome</keyword>
<dbReference type="PANTHER" id="PTHR35721:SF1">
    <property type="entry name" value="UREIDOGLYCOLATE HYDROLASE"/>
    <property type="match status" value="1"/>
</dbReference>
<sequence length="181" mass="20427">MLLTAAGRQAYPRLWRPTEPLVPLGRVEWSRTAKHPSAGNTRTGRLKVHTQPAAMSNSTSAPDTTMQTIQLKPQLATAATFQEFGQLMGPVSDGKQYDQEDAQLHLDKGTPRFYIMRLPKTGLSFDRITYHANVTHWHAGPLFEGPDHMDFYNLELSDTNVVDHNTHVYRKTNLKFEVSPV</sequence>
<proteinExistence type="predicted"/>
<comment type="caution">
    <text evidence="1">The sequence shown here is derived from an EMBL/GenBank/DDBJ whole genome shotgun (WGS) entry which is preliminary data.</text>
</comment>
<accession>A0AAW1S2J4</accession>
<dbReference type="SUPFAM" id="SSF51182">
    <property type="entry name" value="RmlC-like cupins"/>
    <property type="match status" value="1"/>
</dbReference>
<dbReference type="Proteomes" id="UP001438707">
    <property type="component" value="Unassembled WGS sequence"/>
</dbReference>
<evidence type="ECO:0000313" key="1">
    <source>
        <dbReference type="EMBL" id="KAK9840368.1"/>
    </source>
</evidence>
<dbReference type="EMBL" id="JALJOS010000004">
    <property type="protein sequence ID" value="KAK9840368.1"/>
    <property type="molecule type" value="Genomic_DNA"/>
</dbReference>
<organism evidence="1 2">
    <name type="scientific">Apatococcus lobatus</name>
    <dbReference type="NCBI Taxonomy" id="904363"/>
    <lineage>
        <taxon>Eukaryota</taxon>
        <taxon>Viridiplantae</taxon>
        <taxon>Chlorophyta</taxon>
        <taxon>core chlorophytes</taxon>
        <taxon>Trebouxiophyceae</taxon>
        <taxon>Chlorellales</taxon>
        <taxon>Chlorellaceae</taxon>
        <taxon>Apatococcus</taxon>
    </lineage>
</organism>
<protein>
    <submittedName>
        <fullName evidence="1">Uncharacterized protein</fullName>
    </submittedName>
</protein>
<dbReference type="InterPro" id="IPR011051">
    <property type="entry name" value="RmlC_Cupin_sf"/>
</dbReference>
<dbReference type="PANTHER" id="PTHR35721">
    <property type="entry name" value="UREIDOGLYCOLATE HYDROLASE"/>
    <property type="match status" value="1"/>
</dbReference>
<dbReference type="AlphaFoldDB" id="A0AAW1S2J4"/>
<gene>
    <name evidence="1" type="ORF">WJX74_008464</name>
</gene>
<evidence type="ECO:0000313" key="2">
    <source>
        <dbReference type="Proteomes" id="UP001438707"/>
    </source>
</evidence>